<proteinExistence type="predicted"/>
<feature type="transmembrane region" description="Helical" evidence="1">
    <location>
        <begin position="68"/>
        <end position="89"/>
    </location>
</feature>
<keyword evidence="1" id="KW-1133">Transmembrane helix</keyword>
<evidence type="ECO:0000256" key="1">
    <source>
        <dbReference type="SAM" id="Phobius"/>
    </source>
</evidence>
<evidence type="ECO:0000313" key="3">
    <source>
        <dbReference type="Proteomes" id="UP000316714"/>
    </source>
</evidence>
<evidence type="ECO:0000313" key="2">
    <source>
        <dbReference type="EMBL" id="TWT37296.1"/>
    </source>
</evidence>
<keyword evidence="1" id="KW-0472">Membrane</keyword>
<organism evidence="2 3">
    <name type="scientific">Posidoniimonas corsicana</name>
    <dbReference type="NCBI Taxonomy" id="1938618"/>
    <lineage>
        <taxon>Bacteria</taxon>
        <taxon>Pseudomonadati</taxon>
        <taxon>Planctomycetota</taxon>
        <taxon>Planctomycetia</taxon>
        <taxon>Pirellulales</taxon>
        <taxon>Lacipirellulaceae</taxon>
        <taxon>Posidoniimonas</taxon>
    </lineage>
</organism>
<name>A0A5C5VF79_9BACT</name>
<sequence length="93" mass="10381">MGVRFADAHPTNLLWLLFSLPSMNLLTLLISICGLWCLIGARARFIFTPDYQQVIAATPHIRYQTSKWVWILLAVLVGLMLLAIAAAFVPSPQ</sequence>
<accession>A0A5C5VF79</accession>
<dbReference type="Proteomes" id="UP000316714">
    <property type="component" value="Unassembled WGS sequence"/>
</dbReference>
<feature type="transmembrane region" description="Helical" evidence="1">
    <location>
        <begin position="13"/>
        <end position="39"/>
    </location>
</feature>
<dbReference type="RefSeq" id="WP_146564640.1">
    <property type="nucleotide sequence ID" value="NZ_SIHJ01000001.1"/>
</dbReference>
<protein>
    <submittedName>
        <fullName evidence="2">Uncharacterized protein</fullName>
    </submittedName>
</protein>
<dbReference type="AlphaFoldDB" id="A0A5C5VF79"/>
<reference evidence="2 3" key="1">
    <citation type="submission" date="2019-02" db="EMBL/GenBank/DDBJ databases">
        <title>Deep-cultivation of Planctomycetes and their phenomic and genomic characterization uncovers novel biology.</title>
        <authorList>
            <person name="Wiegand S."/>
            <person name="Jogler M."/>
            <person name="Boedeker C."/>
            <person name="Pinto D."/>
            <person name="Vollmers J."/>
            <person name="Rivas-Marin E."/>
            <person name="Kohn T."/>
            <person name="Peeters S.H."/>
            <person name="Heuer A."/>
            <person name="Rast P."/>
            <person name="Oberbeckmann S."/>
            <person name="Bunk B."/>
            <person name="Jeske O."/>
            <person name="Meyerdierks A."/>
            <person name="Storesund J.E."/>
            <person name="Kallscheuer N."/>
            <person name="Luecker S."/>
            <person name="Lage O.M."/>
            <person name="Pohl T."/>
            <person name="Merkel B.J."/>
            <person name="Hornburger P."/>
            <person name="Mueller R.-W."/>
            <person name="Bruemmer F."/>
            <person name="Labrenz M."/>
            <person name="Spormann A.M."/>
            <person name="Op Den Camp H."/>
            <person name="Overmann J."/>
            <person name="Amann R."/>
            <person name="Jetten M.S.M."/>
            <person name="Mascher T."/>
            <person name="Medema M.H."/>
            <person name="Devos D.P."/>
            <person name="Kaster A.-K."/>
            <person name="Ovreas L."/>
            <person name="Rohde M."/>
            <person name="Galperin M.Y."/>
            <person name="Jogler C."/>
        </authorList>
    </citation>
    <scope>NUCLEOTIDE SEQUENCE [LARGE SCALE GENOMIC DNA]</scope>
    <source>
        <strain evidence="2 3">KOR34</strain>
    </source>
</reference>
<dbReference type="EMBL" id="SIHJ01000001">
    <property type="protein sequence ID" value="TWT37296.1"/>
    <property type="molecule type" value="Genomic_DNA"/>
</dbReference>
<keyword evidence="1" id="KW-0812">Transmembrane</keyword>
<gene>
    <name evidence="2" type="ORF">KOR34_22440</name>
</gene>
<keyword evidence="3" id="KW-1185">Reference proteome</keyword>
<dbReference type="OrthoDB" id="291010at2"/>
<comment type="caution">
    <text evidence="2">The sequence shown here is derived from an EMBL/GenBank/DDBJ whole genome shotgun (WGS) entry which is preliminary data.</text>
</comment>